<dbReference type="Proteomes" id="UP000593560">
    <property type="component" value="Unassembled WGS sequence"/>
</dbReference>
<keyword evidence="3" id="KW-1185">Reference proteome</keyword>
<name>A0A7J9HX23_9ROSI</name>
<reference evidence="2 3" key="1">
    <citation type="journal article" date="2019" name="Genome Biol. Evol.">
        <title>Insights into the evolution of the New World diploid cottons (Gossypium, subgenus Houzingenia) based on genome sequencing.</title>
        <authorList>
            <person name="Grover C.E."/>
            <person name="Arick M.A. 2nd"/>
            <person name="Thrash A."/>
            <person name="Conover J.L."/>
            <person name="Sanders W.S."/>
            <person name="Peterson D.G."/>
            <person name="Frelichowski J.E."/>
            <person name="Scheffler J.A."/>
            <person name="Scheffler B.E."/>
            <person name="Wendel J.F."/>
        </authorList>
    </citation>
    <scope>NUCLEOTIDE SEQUENCE [LARGE SCALE GENOMIC DNA]</scope>
    <source>
        <strain evidence="2">0</strain>
        <tissue evidence="2">Leaf</tissue>
    </source>
</reference>
<proteinExistence type="predicted"/>
<protein>
    <submittedName>
        <fullName evidence="2">Uncharacterized protein</fullName>
    </submittedName>
</protein>
<evidence type="ECO:0000313" key="3">
    <source>
        <dbReference type="Proteomes" id="UP000593560"/>
    </source>
</evidence>
<accession>A0A7J9HX23</accession>
<gene>
    <name evidence="2" type="ORF">Gohar_020244</name>
</gene>
<feature type="region of interest" description="Disordered" evidence="1">
    <location>
        <begin position="33"/>
        <end position="69"/>
    </location>
</feature>
<comment type="caution">
    <text evidence="2">The sequence shown here is derived from an EMBL/GenBank/DDBJ whole genome shotgun (WGS) entry which is preliminary data.</text>
</comment>
<dbReference type="EMBL" id="JABFAD010000012">
    <property type="protein sequence ID" value="MBA0814412.1"/>
    <property type="molecule type" value="Genomic_DNA"/>
</dbReference>
<dbReference type="AlphaFoldDB" id="A0A7J9HX23"/>
<feature type="compositionally biased region" description="Basic residues" evidence="1">
    <location>
        <begin position="45"/>
        <end position="54"/>
    </location>
</feature>
<organism evidence="2 3">
    <name type="scientific">Gossypium harknessii</name>
    <dbReference type="NCBI Taxonomy" id="34285"/>
    <lineage>
        <taxon>Eukaryota</taxon>
        <taxon>Viridiplantae</taxon>
        <taxon>Streptophyta</taxon>
        <taxon>Embryophyta</taxon>
        <taxon>Tracheophyta</taxon>
        <taxon>Spermatophyta</taxon>
        <taxon>Magnoliopsida</taxon>
        <taxon>eudicotyledons</taxon>
        <taxon>Gunneridae</taxon>
        <taxon>Pentapetalae</taxon>
        <taxon>rosids</taxon>
        <taxon>malvids</taxon>
        <taxon>Malvales</taxon>
        <taxon>Malvaceae</taxon>
        <taxon>Malvoideae</taxon>
        <taxon>Gossypium</taxon>
    </lineage>
</organism>
<sequence length="104" mass="12146">MLHPLPLILRTLPFSKPLLSNSLPVPPLLLTSPTVPPPSALCRAPKNRKTRHRNLQPNPRGSPHPCRLPSRETRRLRRCFLPRSRSSCRPRWCRCRRDCCRRED</sequence>
<evidence type="ECO:0000313" key="2">
    <source>
        <dbReference type="EMBL" id="MBA0814412.1"/>
    </source>
</evidence>
<evidence type="ECO:0000256" key="1">
    <source>
        <dbReference type="SAM" id="MobiDB-lite"/>
    </source>
</evidence>